<dbReference type="RefSeq" id="WP_013018009.1">
    <property type="nucleotide sequence ID" value="NC_013947.1"/>
</dbReference>
<name>D3Q864_STANL</name>
<dbReference type="SUPFAM" id="SSF89372">
    <property type="entry name" value="Fucose-specific lectin"/>
    <property type="match status" value="2"/>
</dbReference>
<feature type="transmembrane region" description="Helical" evidence="1">
    <location>
        <begin position="484"/>
        <end position="502"/>
    </location>
</feature>
<dbReference type="EMBL" id="CP001778">
    <property type="protein sequence ID" value="ADD42438.1"/>
    <property type="molecule type" value="Genomic_DNA"/>
</dbReference>
<dbReference type="eggNOG" id="COG1376">
    <property type="taxonomic scope" value="Bacteria"/>
</dbReference>
<organism evidence="2 3">
    <name type="scientific">Stackebrandtia nassauensis (strain DSM 44728 / CIP 108903 / NRRL B-16338 / NBRC 102104 / LLR-40K-21)</name>
    <dbReference type="NCBI Taxonomy" id="446470"/>
    <lineage>
        <taxon>Bacteria</taxon>
        <taxon>Bacillati</taxon>
        <taxon>Actinomycetota</taxon>
        <taxon>Actinomycetes</taxon>
        <taxon>Glycomycetales</taxon>
        <taxon>Glycomycetaceae</taxon>
        <taxon>Stackebrandtia</taxon>
    </lineage>
</organism>
<keyword evidence="3" id="KW-1185">Reference proteome</keyword>
<dbReference type="AlphaFoldDB" id="D3Q864"/>
<keyword evidence="1" id="KW-0812">Transmembrane</keyword>
<evidence type="ECO:0000256" key="1">
    <source>
        <dbReference type="SAM" id="Phobius"/>
    </source>
</evidence>
<accession>D3Q864</accession>
<sequence length="527" mass="57155">MDKIDLFIMGNDGTVYSSWWTNPGRDWSGYHGWSNIGGIFPKGAPIAEVQRHPNNIDLFVCGNDGNVYTAWWGENGGLWSGTFDNWRNIGGTFPAGAPITATSRGHGNIDLFITGNDGHVYTSWWYDGSDWSGLNGWRDLGGTFPAGAPVTAVCHDSESIDLFICGNDGHVYTAWWHTGQEWSGLNGWRDIGGTFPPGARVTAVSRHAGHIELIICGNNGRVYVAWWYAGSDWSGLGGWRDIGGTFPAGAPVTALSKAPNSIDLFITGNDGHVYTSWWYEGSEWSGLNGWKGIGGTFPAGAPVSASSRHPSVIDLFICGNNGHVYTSWWHEGHDWSGYNGWKGIGGEFPRGAQVSAANRVVEAVPPSGDPIKLHADVHTDDAVPVGGWADLEIHPDGTFTFTGHFHDSGFPSYDTKFVWLVGTDDGVVFGFMDEGEVHGTLSSDSRDHDWVRRGCNAGIRDLWEKVRRGRNNWRADFDIDLGDVFGTVLLALAYTGAALAFISGSGGGRNRYISRDHPGNIPDGGEE</sequence>
<evidence type="ECO:0000313" key="3">
    <source>
        <dbReference type="Proteomes" id="UP000000844"/>
    </source>
</evidence>
<dbReference type="OrthoDB" id="5289073at2"/>
<keyword evidence="1" id="KW-0472">Membrane</keyword>
<gene>
    <name evidence="2" type="ordered locus">Snas_2762</name>
</gene>
<dbReference type="Gene3D" id="2.120.10.70">
    <property type="entry name" value="Fucose-specific lectin"/>
    <property type="match status" value="2"/>
</dbReference>
<dbReference type="HOGENOM" id="CLU_516690_0_0_11"/>
<dbReference type="Proteomes" id="UP000000844">
    <property type="component" value="Chromosome"/>
</dbReference>
<evidence type="ECO:0000313" key="2">
    <source>
        <dbReference type="EMBL" id="ADD42438.1"/>
    </source>
</evidence>
<protein>
    <submittedName>
        <fullName evidence="2">Uncharacterized protein</fullName>
    </submittedName>
</protein>
<keyword evidence="1" id="KW-1133">Transmembrane helix</keyword>
<dbReference type="STRING" id="446470.Snas_2762"/>
<proteinExistence type="predicted"/>
<reference evidence="2 3" key="1">
    <citation type="journal article" date="2009" name="Stand. Genomic Sci.">
        <title>Complete genome sequence of Stackebrandtia nassauensis type strain (LLR-40K-21).</title>
        <authorList>
            <person name="Munk C."/>
            <person name="Lapidus A."/>
            <person name="Copeland A."/>
            <person name="Jando M."/>
            <person name="Mayilraj S."/>
            <person name="Glavina Del Rio T."/>
            <person name="Nolan M."/>
            <person name="Chen F."/>
            <person name="Lucas S."/>
            <person name="Tice H."/>
            <person name="Cheng J.F."/>
            <person name="Han C."/>
            <person name="Detter J.C."/>
            <person name="Bruce D."/>
            <person name="Goodwin L."/>
            <person name="Chain P."/>
            <person name="Pitluck S."/>
            <person name="Goker M."/>
            <person name="Ovchinikova G."/>
            <person name="Pati A."/>
            <person name="Ivanova N."/>
            <person name="Mavromatis K."/>
            <person name="Chen A."/>
            <person name="Palaniappan K."/>
            <person name="Land M."/>
            <person name="Hauser L."/>
            <person name="Chang Y.J."/>
            <person name="Jeffries C.D."/>
            <person name="Bristow J."/>
            <person name="Eisen J.A."/>
            <person name="Markowitz V."/>
            <person name="Hugenholtz P."/>
            <person name="Kyrpides N.C."/>
            <person name="Klenk H.P."/>
        </authorList>
    </citation>
    <scope>NUCLEOTIDE SEQUENCE [LARGE SCALE GENOMIC DNA]</scope>
    <source>
        <strain evidence="3">DSM 44728 / CIP 108903 / NRRL B-16338 / NBRC 102104 / LLR-40K-21</strain>
    </source>
</reference>
<dbReference type="KEGG" id="sna:Snas_2762"/>